<name>A0A645E9Q7_9ZZZZ</name>
<organism evidence="2">
    <name type="scientific">bioreactor metagenome</name>
    <dbReference type="NCBI Taxonomy" id="1076179"/>
    <lineage>
        <taxon>unclassified sequences</taxon>
        <taxon>metagenomes</taxon>
        <taxon>ecological metagenomes</taxon>
    </lineage>
</organism>
<keyword evidence="1" id="KW-0472">Membrane</keyword>
<protein>
    <submittedName>
        <fullName evidence="2">Uncharacterized protein</fullName>
    </submittedName>
</protein>
<feature type="transmembrane region" description="Helical" evidence="1">
    <location>
        <begin position="127"/>
        <end position="151"/>
    </location>
</feature>
<evidence type="ECO:0000313" key="2">
    <source>
        <dbReference type="EMBL" id="MPM98346.1"/>
    </source>
</evidence>
<gene>
    <name evidence="2" type="ORF">SDC9_145531</name>
</gene>
<dbReference type="AlphaFoldDB" id="A0A645E9Q7"/>
<feature type="transmembrane region" description="Helical" evidence="1">
    <location>
        <begin position="15"/>
        <end position="35"/>
    </location>
</feature>
<keyword evidence="1" id="KW-0812">Transmembrane</keyword>
<feature type="transmembrane region" description="Helical" evidence="1">
    <location>
        <begin position="98"/>
        <end position="120"/>
    </location>
</feature>
<feature type="transmembrane region" description="Helical" evidence="1">
    <location>
        <begin position="171"/>
        <end position="192"/>
    </location>
</feature>
<evidence type="ECO:0000256" key="1">
    <source>
        <dbReference type="SAM" id="Phobius"/>
    </source>
</evidence>
<reference evidence="2" key="1">
    <citation type="submission" date="2019-08" db="EMBL/GenBank/DDBJ databases">
        <authorList>
            <person name="Kucharzyk K."/>
            <person name="Murdoch R.W."/>
            <person name="Higgins S."/>
            <person name="Loffler F."/>
        </authorList>
    </citation>
    <scope>NUCLEOTIDE SEQUENCE</scope>
</reference>
<sequence length="196" mass="21344">MFLKDLKLYFSSPVYVLNTGIGAIGMPLIAFMLILQKDQILPTLTMVPGGMERLQALVPIGLACLAGLTNTTSVALSIEGPMYAVLKSWPVDPMTLFWGKILVNISVIYPPAIVALLLIMTIIPLPWFYVLMALALPALTALFVAQIGILINLQFPKFDWVSHTVLVKQSMAAFLSIAVGFGLIFLMSQPVLNLPV</sequence>
<dbReference type="EMBL" id="VSSQ01044523">
    <property type="protein sequence ID" value="MPM98346.1"/>
    <property type="molecule type" value="Genomic_DNA"/>
</dbReference>
<feature type="transmembrane region" description="Helical" evidence="1">
    <location>
        <begin position="56"/>
        <end position="78"/>
    </location>
</feature>
<proteinExistence type="predicted"/>
<comment type="caution">
    <text evidence="2">The sequence shown here is derived from an EMBL/GenBank/DDBJ whole genome shotgun (WGS) entry which is preliminary data.</text>
</comment>
<keyword evidence="1" id="KW-1133">Transmembrane helix</keyword>
<accession>A0A645E9Q7</accession>